<dbReference type="Gene3D" id="3.30.2320.30">
    <property type="entry name" value="ATP synthase, E subunit, C-terminal"/>
    <property type="match status" value="1"/>
</dbReference>
<dbReference type="SUPFAM" id="SSF160527">
    <property type="entry name" value="V-type ATPase subunit E-like"/>
    <property type="match status" value="1"/>
</dbReference>
<evidence type="ECO:0000313" key="5">
    <source>
        <dbReference type="Proteomes" id="UP000466442"/>
    </source>
</evidence>
<evidence type="ECO:0008006" key="6">
    <source>
        <dbReference type="Google" id="ProtNLM"/>
    </source>
</evidence>
<comment type="caution">
    <text evidence="4">The sequence shown here is derived from an EMBL/GenBank/DDBJ whole genome shotgun (WGS) entry which is preliminary data.</text>
</comment>
<name>A0A6A4J7U5_APOLU</name>
<evidence type="ECO:0000256" key="1">
    <source>
        <dbReference type="ARBA" id="ARBA00005901"/>
    </source>
</evidence>
<accession>A0A6A4J7U5</accession>
<dbReference type="Pfam" id="PF01991">
    <property type="entry name" value="vATP-synt_E"/>
    <property type="match status" value="1"/>
</dbReference>
<protein>
    <recommendedName>
        <fullName evidence="6">V-type proton ATPase subunit E</fullName>
    </recommendedName>
</protein>
<dbReference type="GO" id="GO:0033178">
    <property type="term" value="C:proton-transporting two-sector ATPase complex, catalytic domain"/>
    <property type="evidence" value="ECO:0007669"/>
    <property type="project" value="InterPro"/>
</dbReference>
<proteinExistence type="inferred from homology"/>
<keyword evidence="3" id="KW-0406">Ion transport</keyword>
<dbReference type="InterPro" id="IPR002842">
    <property type="entry name" value="ATPase_V1_Esu"/>
</dbReference>
<keyword evidence="5" id="KW-1185">Reference proteome</keyword>
<evidence type="ECO:0000256" key="2">
    <source>
        <dbReference type="ARBA" id="ARBA00022448"/>
    </source>
</evidence>
<dbReference type="InterPro" id="IPR038495">
    <property type="entry name" value="ATPase_E_C"/>
</dbReference>
<evidence type="ECO:0000313" key="4">
    <source>
        <dbReference type="EMBL" id="KAF6204906.1"/>
    </source>
</evidence>
<evidence type="ECO:0000256" key="3">
    <source>
        <dbReference type="ARBA" id="ARBA00023065"/>
    </source>
</evidence>
<reference evidence="4" key="1">
    <citation type="journal article" date="2021" name="Mol. Ecol. Resour.">
        <title>Apolygus lucorum genome provides insights into omnivorousness and mesophyll feeding.</title>
        <authorList>
            <person name="Liu Y."/>
            <person name="Liu H."/>
            <person name="Wang H."/>
            <person name="Huang T."/>
            <person name="Liu B."/>
            <person name="Yang B."/>
            <person name="Yin L."/>
            <person name="Li B."/>
            <person name="Zhang Y."/>
            <person name="Zhang S."/>
            <person name="Jiang F."/>
            <person name="Zhang X."/>
            <person name="Ren Y."/>
            <person name="Wang B."/>
            <person name="Wang S."/>
            <person name="Lu Y."/>
            <person name="Wu K."/>
            <person name="Fan W."/>
            <person name="Wang G."/>
        </authorList>
    </citation>
    <scope>NUCLEOTIDE SEQUENCE</scope>
    <source>
        <strain evidence="4">12Hb</strain>
    </source>
</reference>
<comment type="similarity">
    <text evidence="1">Belongs to the V-ATPase E subunit family.</text>
</comment>
<dbReference type="OrthoDB" id="6596368at2759"/>
<dbReference type="Proteomes" id="UP000466442">
    <property type="component" value="Linkage Group LG9"/>
</dbReference>
<sequence>MDKKIEQIAMFIELDAANTEMELDNMANDEYRTLVDQMVAEEKRKINSIYIKMERSIIKNNVLIEATLKNSSRLSVSRLKHEIMEDVFERTKTHVIEDVKRTKNYRDIVKKLALQALTKLLAPKVLIRVMNSDYAMVKGMVEELSKDYKALSKNSVNIRVDGKYFLPASEIGGVVIYATTGEMKVVNTLKYRLSLIHERMIPFVRYYVFGPNPIRYFFD</sequence>
<organism evidence="4 5">
    <name type="scientific">Apolygus lucorum</name>
    <name type="common">Small green plant bug</name>
    <name type="synonym">Lygocoris lucorum</name>
    <dbReference type="NCBI Taxonomy" id="248454"/>
    <lineage>
        <taxon>Eukaryota</taxon>
        <taxon>Metazoa</taxon>
        <taxon>Ecdysozoa</taxon>
        <taxon>Arthropoda</taxon>
        <taxon>Hexapoda</taxon>
        <taxon>Insecta</taxon>
        <taxon>Pterygota</taxon>
        <taxon>Neoptera</taxon>
        <taxon>Paraneoptera</taxon>
        <taxon>Hemiptera</taxon>
        <taxon>Heteroptera</taxon>
        <taxon>Panheteroptera</taxon>
        <taxon>Cimicomorpha</taxon>
        <taxon>Miridae</taxon>
        <taxon>Mirini</taxon>
        <taxon>Apolygus</taxon>
    </lineage>
</organism>
<dbReference type="GO" id="GO:0046961">
    <property type="term" value="F:proton-transporting ATPase activity, rotational mechanism"/>
    <property type="evidence" value="ECO:0007669"/>
    <property type="project" value="InterPro"/>
</dbReference>
<dbReference type="AlphaFoldDB" id="A0A6A4J7U5"/>
<dbReference type="EMBL" id="WIXP02000009">
    <property type="protein sequence ID" value="KAF6204906.1"/>
    <property type="molecule type" value="Genomic_DNA"/>
</dbReference>
<keyword evidence="2" id="KW-0813">Transport</keyword>
<dbReference type="PANTHER" id="PTHR45715">
    <property type="entry name" value="ATPASE H+-TRANSPORTING V1 SUBUNIT E1A-RELATED"/>
    <property type="match status" value="1"/>
</dbReference>
<gene>
    <name evidence="4" type="ORF">GE061_019071</name>
</gene>